<name>A0AAN7PLT7_9COLE</name>
<protein>
    <submittedName>
        <fullName evidence="2">Uncharacterized protein</fullName>
    </submittedName>
</protein>
<accession>A0AAN7PLT7</accession>
<feature type="region of interest" description="Disordered" evidence="1">
    <location>
        <begin position="17"/>
        <end position="62"/>
    </location>
</feature>
<evidence type="ECO:0000313" key="2">
    <source>
        <dbReference type="EMBL" id="KAK4883806.1"/>
    </source>
</evidence>
<feature type="compositionally biased region" description="Polar residues" evidence="1">
    <location>
        <begin position="45"/>
        <end position="58"/>
    </location>
</feature>
<evidence type="ECO:0000313" key="3">
    <source>
        <dbReference type="Proteomes" id="UP001353858"/>
    </source>
</evidence>
<organism evidence="2 3">
    <name type="scientific">Aquatica leii</name>
    <dbReference type="NCBI Taxonomy" id="1421715"/>
    <lineage>
        <taxon>Eukaryota</taxon>
        <taxon>Metazoa</taxon>
        <taxon>Ecdysozoa</taxon>
        <taxon>Arthropoda</taxon>
        <taxon>Hexapoda</taxon>
        <taxon>Insecta</taxon>
        <taxon>Pterygota</taxon>
        <taxon>Neoptera</taxon>
        <taxon>Endopterygota</taxon>
        <taxon>Coleoptera</taxon>
        <taxon>Polyphaga</taxon>
        <taxon>Elateriformia</taxon>
        <taxon>Elateroidea</taxon>
        <taxon>Lampyridae</taxon>
        <taxon>Luciolinae</taxon>
        <taxon>Aquatica</taxon>
    </lineage>
</organism>
<comment type="caution">
    <text evidence="2">The sequence shown here is derived from an EMBL/GenBank/DDBJ whole genome shotgun (WGS) entry which is preliminary data.</text>
</comment>
<feature type="compositionally biased region" description="Acidic residues" evidence="1">
    <location>
        <begin position="21"/>
        <end position="43"/>
    </location>
</feature>
<dbReference type="AlphaFoldDB" id="A0AAN7PLT7"/>
<gene>
    <name evidence="2" type="ORF">RN001_000077</name>
</gene>
<dbReference type="EMBL" id="JARPUR010000001">
    <property type="protein sequence ID" value="KAK4883806.1"/>
    <property type="molecule type" value="Genomic_DNA"/>
</dbReference>
<sequence>MYFFSHVGFRQNALEYLDSLPNDEENSDEEPDDDANEEMDILESIDSSTSNTPSTSGRNKPVFKLAISRTNSNLNESQEFLATESQATLLDLPDVEDNSLQSEQGDTTCQLQQQVDVDESAQQAIEVDSASNIAGRKEDGYQAMKSDTQAKRKETLNTPAHQMVQILKESSALRKKKYENQTTAIGFA</sequence>
<proteinExistence type="predicted"/>
<reference evidence="3" key="1">
    <citation type="submission" date="2023-01" db="EMBL/GenBank/DDBJ databases">
        <title>Key to firefly adult light organ development and bioluminescence: homeobox transcription factors regulate luciferase expression and transportation to peroxisome.</title>
        <authorList>
            <person name="Fu X."/>
        </authorList>
    </citation>
    <scope>NUCLEOTIDE SEQUENCE [LARGE SCALE GENOMIC DNA]</scope>
</reference>
<dbReference type="Proteomes" id="UP001353858">
    <property type="component" value="Unassembled WGS sequence"/>
</dbReference>
<evidence type="ECO:0000256" key="1">
    <source>
        <dbReference type="SAM" id="MobiDB-lite"/>
    </source>
</evidence>
<keyword evidence="3" id="KW-1185">Reference proteome</keyword>